<feature type="region of interest" description="Disordered" evidence="9">
    <location>
        <begin position="111"/>
        <end position="194"/>
    </location>
</feature>
<evidence type="ECO:0000256" key="9">
    <source>
        <dbReference type="SAM" id="MobiDB-lite"/>
    </source>
</evidence>
<name>A0AAW1UY37_9CUCU</name>
<keyword evidence="3 10" id="KW-0812">Transmembrane</keyword>
<evidence type="ECO:0000256" key="7">
    <source>
        <dbReference type="ARBA" id="ARBA00023121"/>
    </source>
</evidence>
<dbReference type="GO" id="GO:0006869">
    <property type="term" value="P:lipid transport"/>
    <property type="evidence" value="ECO:0007669"/>
    <property type="project" value="UniProtKB-KW"/>
</dbReference>
<comment type="caution">
    <text evidence="12">The sequence shown here is derived from an EMBL/GenBank/DDBJ whole genome shotgun (WGS) entry which is preliminary data.</text>
</comment>
<dbReference type="PANTHER" id="PTHR13466">
    <property type="entry name" value="TEX2 PROTEIN-RELATED"/>
    <property type="match status" value="1"/>
</dbReference>
<organism evidence="12 13">
    <name type="scientific">Henosepilachna vigintioctopunctata</name>
    <dbReference type="NCBI Taxonomy" id="420089"/>
    <lineage>
        <taxon>Eukaryota</taxon>
        <taxon>Metazoa</taxon>
        <taxon>Ecdysozoa</taxon>
        <taxon>Arthropoda</taxon>
        <taxon>Hexapoda</taxon>
        <taxon>Insecta</taxon>
        <taxon>Pterygota</taxon>
        <taxon>Neoptera</taxon>
        <taxon>Endopterygota</taxon>
        <taxon>Coleoptera</taxon>
        <taxon>Polyphaga</taxon>
        <taxon>Cucujiformia</taxon>
        <taxon>Coccinelloidea</taxon>
        <taxon>Coccinellidae</taxon>
        <taxon>Epilachninae</taxon>
        <taxon>Epilachnini</taxon>
        <taxon>Henosepilachna</taxon>
    </lineage>
</organism>
<accession>A0AAW1UY37</accession>
<sequence>MASKQGKSITTSVPSISIKFHANAEQLEELYVSDDEQKTEINEKKLSASSKEKGSHSTGNIQETTEGSPLKYLRSNKRSNSTEVTSLTDSSPPSDPWKFFSEIKGKIAKSVEDKITEIKTRNQEEGSPSKGKIEKSTKENSSLSDSEELSESSLSKTCGIVSTTEGAEMSSDDDTPPLKNETPTNLKMAQSPTPITPTLRQRFRLLKAAKNGTTTSKEGTVSVTNLAKICNINADKADQMLPEHNEEVESAVDALEDVDFREISGNSSSKMARSESTILNSLARTVDNIEIDNDGTINVKEIVGFKWRGDGEDRNDAKTVFAPKGFIDFRYRMQQEKNNFLFPLLVLSISIAYLIIQKYSAYIAGMVAGIFITSLSYYIMNKIAPQNYPGKDTRHRKRYSSKDIWEVPAVKEYQPILKYEGWLNEFPDSYDPATYHISLTQPVYLRLQGNLLRISNTSSKVPKRATWNETEIKKNFSYHRIYNLLGARVTLLPMGLAKIRHWSKKYPICITLSNDQFKFENEITSKEIDDEKESSPPLGKKGAGFSFRKKMSMASSPQRFSTLCAEQDNFYTDLELSRSDASSPAQDEEKVILEALERNIDTEEERDNQSNLEDSWSNCTLDESPTETKVYIFGRTDREKEDWFRRLCMATRPQVTSSFQENDNDLKKATSTESILRENEYTVYMASIMKAFKKREEDRGSKFSLDVVDITTVSWINAFLGRILFDCMCDAVFTSRVKERIHRKLAAIKLPYFIEELSITELNLGKTSPLFKKIGRPTIDDRGLWIDIAMTYEGLVVLTLMTKLNLMKLKQPPTDKEVQNKSAIFHSDVDDSAESSSDEDSVIYPSALDTSCGTSTAVPPVNKSKKLIKMVDRLAESKFFQAATDNKYIKRAMEGVSKTDLRLKVEVRALEGTLVLNIPPPPTDRIWVGFRPIPELSLSAHPIVGERNITFMHVTSWIEKKLIQEFQKLLVTPNMEDLIIPIMMSKLPE</sequence>
<feature type="domain" description="SMP-LTD" evidence="11">
    <location>
        <begin position="709"/>
        <end position="981"/>
    </location>
</feature>
<keyword evidence="8 10" id="KW-0472">Membrane</keyword>
<evidence type="ECO:0000256" key="1">
    <source>
        <dbReference type="ARBA" id="ARBA00004586"/>
    </source>
</evidence>
<evidence type="ECO:0000256" key="5">
    <source>
        <dbReference type="ARBA" id="ARBA00022989"/>
    </source>
</evidence>
<evidence type="ECO:0000259" key="11">
    <source>
        <dbReference type="PROSITE" id="PS51847"/>
    </source>
</evidence>
<evidence type="ECO:0000256" key="8">
    <source>
        <dbReference type="ARBA" id="ARBA00023136"/>
    </source>
</evidence>
<dbReference type="CDD" id="cd21675">
    <property type="entry name" value="SMP_TEX2"/>
    <property type="match status" value="1"/>
</dbReference>
<keyword evidence="7" id="KW-0446">Lipid-binding</keyword>
<keyword evidence="4" id="KW-0256">Endoplasmic reticulum</keyword>
<protein>
    <recommendedName>
        <fullName evidence="11">SMP-LTD domain-containing protein</fullName>
    </recommendedName>
</protein>
<evidence type="ECO:0000313" key="12">
    <source>
        <dbReference type="EMBL" id="KAK9887753.1"/>
    </source>
</evidence>
<dbReference type="GO" id="GO:0005789">
    <property type="term" value="C:endoplasmic reticulum membrane"/>
    <property type="evidence" value="ECO:0007669"/>
    <property type="project" value="UniProtKB-SubCell"/>
</dbReference>
<dbReference type="AlphaFoldDB" id="A0AAW1UY37"/>
<feature type="region of interest" description="Disordered" evidence="9">
    <location>
        <begin position="598"/>
        <end position="619"/>
    </location>
</feature>
<feature type="transmembrane region" description="Helical" evidence="10">
    <location>
        <begin position="340"/>
        <end position="356"/>
    </location>
</feature>
<evidence type="ECO:0000256" key="4">
    <source>
        <dbReference type="ARBA" id="ARBA00022824"/>
    </source>
</evidence>
<feature type="region of interest" description="Disordered" evidence="9">
    <location>
        <begin position="31"/>
        <end position="99"/>
    </location>
</feature>
<dbReference type="Proteomes" id="UP001431783">
    <property type="component" value="Unassembled WGS sequence"/>
</dbReference>
<evidence type="ECO:0000313" key="13">
    <source>
        <dbReference type="Proteomes" id="UP001431783"/>
    </source>
</evidence>
<feature type="transmembrane region" description="Helical" evidence="10">
    <location>
        <begin position="362"/>
        <end position="380"/>
    </location>
</feature>
<evidence type="ECO:0000256" key="10">
    <source>
        <dbReference type="SAM" id="Phobius"/>
    </source>
</evidence>
<feature type="compositionally biased region" description="Polar residues" evidence="9">
    <location>
        <begin position="609"/>
        <end position="619"/>
    </location>
</feature>
<feature type="compositionally biased region" description="Polar residues" evidence="9">
    <location>
        <begin position="78"/>
        <end position="88"/>
    </location>
</feature>
<keyword evidence="2" id="KW-0813">Transport</keyword>
<dbReference type="GO" id="GO:0008289">
    <property type="term" value="F:lipid binding"/>
    <property type="evidence" value="ECO:0007669"/>
    <property type="project" value="UniProtKB-KW"/>
</dbReference>
<dbReference type="PROSITE" id="PS51847">
    <property type="entry name" value="SMP"/>
    <property type="match status" value="1"/>
</dbReference>
<keyword evidence="5 10" id="KW-1133">Transmembrane helix</keyword>
<evidence type="ECO:0000256" key="6">
    <source>
        <dbReference type="ARBA" id="ARBA00023055"/>
    </source>
</evidence>
<keyword evidence="6" id="KW-0445">Lipid transport</keyword>
<feature type="compositionally biased region" description="Basic and acidic residues" evidence="9">
    <location>
        <begin position="35"/>
        <end position="55"/>
    </location>
</feature>
<keyword evidence="13" id="KW-1185">Reference proteome</keyword>
<feature type="compositionally biased region" description="Polar residues" evidence="9">
    <location>
        <begin position="56"/>
        <end position="67"/>
    </location>
</feature>
<dbReference type="EMBL" id="JARQZJ010000121">
    <property type="protein sequence ID" value="KAK9887753.1"/>
    <property type="molecule type" value="Genomic_DNA"/>
</dbReference>
<feature type="compositionally biased region" description="Basic and acidic residues" evidence="9">
    <location>
        <begin position="111"/>
        <end position="124"/>
    </location>
</feature>
<evidence type="ECO:0000256" key="2">
    <source>
        <dbReference type="ARBA" id="ARBA00022448"/>
    </source>
</evidence>
<gene>
    <name evidence="12" type="ORF">WA026_000068</name>
</gene>
<dbReference type="InterPro" id="IPR031468">
    <property type="entry name" value="SMP_LBD"/>
</dbReference>
<comment type="subcellular location">
    <subcellularLocation>
        <location evidence="1">Endoplasmic reticulum membrane</location>
    </subcellularLocation>
</comment>
<evidence type="ECO:0000256" key="3">
    <source>
        <dbReference type="ARBA" id="ARBA00022692"/>
    </source>
</evidence>
<dbReference type="PANTHER" id="PTHR13466:SF0">
    <property type="entry name" value="SMP-LTD DOMAIN-CONTAINING PROTEIN"/>
    <property type="match status" value="1"/>
</dbReference>
<proteinExistence type="predicted"/>
<reference evidence="12 13" key="1">
    <citation type="submission" date="2023-03" db="EMBL/GenBank/DDBJ databases">
        <title>Genome insight into feeding habits of ladybird beetles.</title>
        <authorList>
            <person name="Li H.-S."/>
            <person name="Huang Y.-H."/>
            <person name="Pang H."/>
        </authorList>
    </citation>
    <scope>NUCLEOTIDE SEQUENCE [LARGE SCALE GENOMIC DNA]</scope>
    <source>
        <strain evidence="12">SYSU_2023b</strain>
        <tissue evidence="12">Whole body</tissue>
    </source>
</reference>
<feature type="compositionally biased region" description="Polar residues" evidence="9">
    <location>
        <begin position="181"/>
        <end position="194"/>
    </location>
</feature>